<keyword evidence="4" id="KW-1185">Reference proteome</keyword>
<feature type="compositionally biased region" description="Low complexity" evidence="1">
    <location>
        <begin position="151"/>
        <end position="166"/>
    </location>
</feature>
<feature type="region of interest" description="Disordered" evidence="1">
    <location>
        <begin position="28"/>
        <end position="231"/>
    </location>
</feature>
<protein>
    <submittedName>
        <fullName evidence="2 3">Uncharacterized protein</fullName>
    </submittedName>
</protein>
<feature type="compositionally biased region" description="Basic and acidic residues" evidence="1">
    <location>
        <begin position="167"/>
        <end position="183"/>
    </location>
</feature>
<evidence type="ECO:0000313" key="2">
    <source>
        <dbReference type="EMBL" id="EEC16730.1"/>
    </source>
</evidence>
<dbReference type="AlphaFoldDB" id="B7QD08"/>
<sequence length="245" mass="27305">DSSGSFIALREEPFSVVDDQSRTFLREPLLAEFQPPKKPTCPAQQTHAATRSPRAAATRAPTPRPTSRPRPTRRPPTPQRRSPPRRPPVGTARPLKTPESSTRARSGTRERPPPPGQPVIPSPPPAKPPRRPTAVVPHAFRPSSGRRCTMSSSCLPSPASLPIRLTTSERYREREETSEEIQKPTDSMDDPTSTDDKGPKNRKKTYGSGRKVKRTRHGGTRSHREDSYPNRWLARTRAAPTLFII</sequence>
<dbReference type="VEuPathDB" id="VectorBase:ISCI022167"/>
<evidence type="ECO:0000256" key="1">
    <source>
        <dbReference type="SAM" id="MobiDB-lite"/>
    </source>
</evidence>
<dbReference type="EMBL" id="DS910653">
    <property type="protein sequence ID" value="EEC16730.1"/>
    <property type="molecule type" value="Genomic_DNA"/>
</dbReference>
<name>B7QD08_IXOSC</name>
<evidence type="ECO:0000313" key="3">
    <source>
        <dbReference type="EnsemblMetazoa" id="ISCW022167-PA"/>
    </source>
</evidence>
<dbReference type="EnsemblMetazoa" id="ISCW022167-RA">
    <property type="protein sequence ID" value="ISCW022167-PA"/>
    <property type="gene ID" value="ISCW022167"/>
</dbReference>
<feature type="compositionally biased region" description="Low complexity" evidence="1">
    <location>
        <begin position="48"/>
        <end position="61"/>
    </location>
</feature>
<feature type="compositionally biased region" description="Pro residues" evidence="1">
    <location>
        <begin position="62"/>
        <end position="78"/>
    </location>
</feature>
<dbReference type="EMBL" id="ABJB010093390">
    <property type="status" value="NOT_ANNOTATED_CDS"/>
    <property type="molecule type" value="Genomic_DNA"/>
</dbReference>
<reference evidence="2 4" key="1">
    <citation type="submission" date="2008-03" db="EMBL/GenBank/DDBJ databases">
        <title>Annotation of Ixodes scapularis.</title>
        <authorList>
            <consortium name="Ixodes scapularis Genome Project Consortium"/>
            <person name="Caler E."/>
            <person name="Hannick L.I."/>
            <person name="Bidwell S."/>
            <person name="Joardar V."/>
            <person name="Thiagarajan M."/>
            <person name="Amedeo P."/>
            <person name="Galinsky K.J."/>
            <person name="Schobel S."/>
            <person name="Inman J."/>
            <person name="Hostetler J."/>
            <person name="Miller J."/>
            <person name="Hammond M."/>
            <person name="Megy K."/>
            <person name="Lawson D."/>
            <person name="Kodira C."/>
            <person name="Sutton G."/>
            <person name="Meyer J."/>
            <person name="Hill C.A."/>
            <person name="Birren B."/>
            <person name="Nene V."/>
            <person name="Collins F."/>
            <person name="Alarcon-Chaidez F."/>
            <person name="Wikel S."/>
            <person name="Strausberg R."/>
        </authorList>
    </citation>
    <scope>NUCLEOTIDE SEQUENCE [LARGE SCALE GENOMIC DNA]</scope>
    <source>
        <strain evidence="4">Wikel</strain>
        <strain evidence="2">Wikel colony</strain>
    </source>
</reference>
<feature type="non-terminal residue" evidence="2">
    <location>
        <position position="1"/>
    </location>
</feature>
<reference evidence="3" key="2">
    <citation type="submission" date="2020-05" db="UniProtKB">
        <authorList>
            <consortium name="EnsemblMetazoa"/>
        </authorList>
    </citation>
    <scope>IDENTIFICATION</scope>
    <source>
        <strain evidence="3">wikel</strain>
    </source>
</reference>
<dbReference type="HOGENOM" id="CLU_1135887_0_0_1"/>
<dbReference type="PaxDb" id="6945-B7QD08"/>
<proteinExistence type="predicted"/>
<evidence type="ECO:0000313" key="4">
    <source>
        <dbReference type="Proteomes" id="UP000001555"/>
    </source>
</evidence>
<dbReference type="VEuPathDB" id="VectorBase:ISCW022167"/>
<gene>
    <name evidence="2" type="ORF">IscW_ISCW022167</name>
</gene>
<dbReference type="InParanoid" id="B7QD08"/>
<feature type="compositionally biased region" description="Basic residues" evidence="1">
    <location>
        <begin position="200"/>
        <end position="221"/>
    </location>
</feature>
<dbReference type="Proteomes" id="UP000001555">
    <property type="component" value="Unassembled WGS sequence"/>
</dbReference>
<organism>
    <name type="scientific">Ixodes scapularis</name>
    <name type="common">Black-legged tick</name>
    <name type="synonym">Deer tick</name>
    <dbReference type="NCBI Taxonomy" id="6945"/>
    <lineage>
        <taxon>Eukaryota</taxon>
        <taxon>Metazoa</taxon>
        <taxon>Ecdysozoa</taxon>
        <taxon>Arthropoda</taxon>
        <taxon>Chelicerata</taxon>
        <taxon>Arachnida</taxon>
        <taxon>Acari</taxon>
        <taxon>Parasitiformes</taxon>
        <taxon>Ixodida</taxon>
        <taxon>Ixodoidea</taxon>
        <taxon>Ixodidae</taxon>
        <taxon>Ixodinae</taxon>
        <taxon>Ixodes</taxon>
    </lineage>
</organism>
<accession>B7QD08</accession>
<feature type="compositionally biased region" description="Pro residues" evidence="1">
    <location>
        <begin position="113"/>
        <end position="127"/>
    </location>
</feature>